<accession>A0A1D9GLV4</accession>
<name>A0A1D9GLV4_9GAMM</name>
<dbReference type="OrthoDB" id="6384928at2"/>
<evidence type="ECO:0000313" key="2">
    <source>
        <dbReference type="Proteomes" id="UP000177445"/>
    </source>
</evidence>
<proteinExistence type="predicted"/>
<gene>
    <name evidence="1" type="ORF">BKP64_09390</name>
</gene>
<dbReference type="EMBL" id="CP017715">
    <property type="protein sequence ID" value="AOY88360.1"/>
    <property type="molecule type" value="Genomic_DNA"/>
</dbReference>
<dbReference type="RefSeq" id="WP_070968958.1">
    <property type="nucleotide sequence ID" value="NZ_CP017715.1"/>
</dbReference>
<dbReference type="Proteomes" id="UP000177445">
    <property type="component" value="Chromosome"/>
</dbReference>
<dbReference type="KEGG" id="msq:BKP64_09390"/>
<dbReference type="STRING" id="1874317.BKP64_09390"/>
<dbReference type="AlphaFoldDB" id="A0A1D9GLV4"/>
<organism evidence="1 2">
    <name type="scientific">Marinobacter salinus</name>
    <dbReference type="NCBI Taxonomy" id="1874317"/>
    <lineage>
        <taxon>Bacteria</taxon>
        <taxon>Pseudomonadati</taxon>
        <taxon>Pseudomonadota</taxon>
        <taxon>Gammaproteobacteria</taxon>
        <taxon>Pseudomonadales</taxon>
        <taxon>Marinobacteraceae</taxon>
        <taxon>Marinobacter</taxon>
    </lineage>
</organism>
<sequence>MSKPHQRVGSVSNAHVGRDFENVALKVFAGIGLNLEKNFKVPVGLHGTSKLHAFDLGCEEQKILVECKSHKWTAPNDNVPSAKLTVWNEAMYYFLVAPPGFRKILFVLRDLSERRQETLAEYYIRTYRHLIPRDVEIWEFDENSGEVIERSFNQ</sequence>
<evidence type="ECO:0000313" key="1">
    <source>
        <dbReference type="EMBL" id="AOY88360.1"/>
    </source>
</evidence>
<protein>
    <submittedName>
        <fullName evidence="1">Uncharacterized protein</fullName>
    </submittedName>
</protein>
<keyword evidence="2" id="KW-1185">Reference proteome</keyword>
<reference evidence="1 2" key="1">
    <citation type="submission" date="2016-10" db="EMBL/GenBank/DDBJ databases">
        <title>Marinobacter salinus sp. nov., a moderately halophilic bacterium isolated from a tidal flat environment.</title>
        <authorList>
            <person name="Park S.-J."/>
        </authorList>
    </citation>
    <scope>NUCLEOTIDE SEQUENCE [LARGE SCALE GENOMIC DNA]</scope>
    <source>
        <strain evidence="1 2">Hb8</strain>
    </source>
</reference>